<sequence>MVVLAAVCWSSAGLFVRLTDLDAWTIVGWRSLFAGLALAAVLALRGRGERGGTFGAAGWGATLLVSTATVAYIAALTLTTVANVLLIYACLPLVAAGLARLILGEPLSPRVLAVGACCLAGVAIVVGVPAGSGHLLGSVLALLMTSAFGGLLIVVKSHPGLDVVKVNTLGCLLCAVAALPFMSRQVPDPKALSSLALLGIVAMALAFLLFLEGGRRIPAGEAGLISLLDVVLGPLWVWLAFGEALGSGALAGGALIIAALAWYLRRPQRDPAPARQSAAVAGCGGTER</sequence>
<dbReference type="SUPFAM" id="SSF103481">
    <property type="entry name" value="Multidrug resistance efflux transporter EmrE"/>
    <property type="match status" value="2"/>
</dbReference>
<gene>
    <name evidence="3" type="ORF">CEK00_04185</name>
</gene>
<dbReference type="RefSeq" id="WP_095377315.1">
    <property type="nucleotide sequence ID" value="NZ_NJGC01000003.1"/>
</dbReference>
<dbReference type="Proteomes" id="UP000216433">
    <property type="component" value="Unassembled WGS sequence"/>
</dbReference>
<feature type="transmembrane region" description="Helical" evidence="1">
    <location>
        <begin position="166"/>
        <end position="186"/>
    </location>
</feature>
<accession>A0A270NNP9</accession>
<name>A0A270NNP9_STEMA</name>
<feature type="transmembrane region" description="Helical" evidence="1">
    <location>
        <begin position="223"/>
        <end position="241"/>
    </location>
</feature>
<dbReference type="GO" id="GO:0016020">
    <property type="term" value="C:membrane"/>
    <property type="evidence" value="ECO:0007669"/>
    <property type="project" value="InterPro"/>
</dbReference>
<dbReference type="PANTHER" id="PTHR22911:SF135">
    <property type="entry name" value="BLR4310 PROTEIN"/>
    <property type="match status" value="1"/>
</dbReference>
<proteinExistence type="predicted"/>
<comment type="caution">
    <text evidence="3">The sequence shown here is derived from an EMBL/GenBank/DDBJ whole genome shotgun (WGS) entry which is preliminary data.</text>
</comment>
<organism evidence="3 4">
    <name type="scientific">Stenotrophomonas maltophilia</name>
    <name type="common">Pseudomonas maltophilia</name>
    <name type="synonym">Xanthomonas maltophilia</name>
    <dbReference type="NCBI Taxonomy" id="40324"/>
    <lineage>
        <taxon>Bacteria</taxon>
        <taxon>Pseudomonadati</taxon>
        <taxon>Pseudomonadota</taxon>
        <taxon>Gammaproteobacteria</taxon>
        <taxon>Lysobacterales</taxon>
        <taxon>Lysobacteraceae</taxon>
        <taxon>Stenotrophomonas</taxon>
        <taxon>Stenotrophomonas maltophilia group</taxon>
    </lineage>
</organism>
<feature type="transmembrane region" description="Helical" evidence="1">
    <location>
        <begin position="23"/>
        <end position="44"/>
    </location>
</feature>
<dbReference type="PANTHER" id="PTHR22911">
    <property type="entry name" value="ACYL-MALONYL CONDENSING ENZYME-RELATED"/>
    <property type="match status" value="1"/>
</dbReference>
<feature type="transmembrane region" description="Helical" evidence="1">
    <location>
        <begin position="192"/>
        <end position="211"/>
    </location>
</feature>
<evidence type="ECO:0000313" key="4">
    <source>
        <dbReference type="Proteomes" id="UP000216433"/>
    </source>
</evidence>
<feature type="transmembrane region" description="Helical" evidence="1">
    <location>
        <begin position="56"/>
        <end position="75"/>
    </location>
</feature>
<reference evidence="3 4" key="1">
    <citation type="submission" date="2017-06" db="EMBL/GenBank/DDBJ databases">
        <title>Genome sequencing and assembly of Stenotrophomonas maltophilia DF07.</title>
        <authorList>
            <person name="Iyer R."/>
        </authorList>
    </citation>
    <scope>NUCLEOTIDE SEQUENCE [LARGE SCALE GENOMIC DNA]</scope>
    <source>
        <strain evidence="3 4">DF07</strain>
    </source>
</reference>
<feature type="transmembrane region" description="Helical" evidence="1">
    <location>
        <begin position="81"/>
        <end position="99"/>
    </location>
</feature>
<evidence type="ECO:0000313" key="3">
    <source>
        <dbReference type="EMBL" id="PAM73739.1"/>
    </source>
</evidence>
<dbReference type="InterPro" id="IPR000620">
    <property type="entry name" value="EamA_dom"/>
</dbReference>
<evidence type="ECO:0000259" key="2">
    <source>
        <dbReference type="Pfam" id="PF00892"/>
    </source>
</evidence>
<keyword evidence="1" id="KW-0472">Membrane</keyword>
<feature type="transmembrane region" description="Helical" evidence="1">
    <location>
        <begin position="135"/>
        <end position="154"/>
    </location>
</feature>
<dbReference type="EMBL" id="NJGC01000003">
    <property type="protein sequence ID" value="PAM73739.1"/>
    <property type="molecule type" value="Genomic_DNA"/>
</dbReference>
<feature type="transmembrane region" description="Helical" evidence="1">
    <location>
        <begin position="111"/>
        <end position="129"/>
    </location>
</feature>
<keyword evidence="1" id="KW-0812">Transmembrane</keyword>
<feature type="domain" description="EamA" evidence="2">
    <location>
        <begin position="136"/>
        <end position="262"/>
    </location>
</feature>
<evidence type="ECO:0000256" key="1">
    <source>
        <dbReference type="SAM" id="Phobius"/>
    </source>
</evidence>
<dbReference type="InterPro" id="IPR037185">
    <property type="entry name" value="EmrE-like"/>
</dbReference>
<feature type="domain" description="EamA" evidence="2">
    <location>
        <begin position="1"/>
        <end position="126"/>
    </location>
</feature>
<feature type="transmembrane region" description="Helical" evidence="1">
    <location>
        <begin position="247"/>
        <end position="264"/>
    </location>
</feature>
<protein>
    <submittedName>
        <fullName evidence="3">EamA family transporter</fullName>
    </submittedName>
</protein>
<keyword evidence="1" id="KW-1133">Transmembrane helix</keyword>
<dbReference type="Pfam" id="PF00892">
    <property type="entry name" value="EamA"/>
    <property type="match status" value="2"/>
</dbReference>
<dbReference type="AlphaFoldDB" id="A0A270NNP9"/>